<evidence type="ECO:0000313" key="4">
    <source>
        <dbReference type="EMBL" id="QKJ25717.1"/>
    </source>
</evidence>
<dbReference type="InterPro" id="IPR050109">
    <property type="entry name" value="HTH-type_TetR-like_transc_reg"/>
</dbReference>
<dbReference type="PROSITE" id="PS50977">
    <property type="entry name" value="HTH_TETR_2"/>
    <property type="match status" value="1"/>
</dbReference>
<accession>A0A7D4UB83</accession>
<dbReference type="AlphaFoldDB" id="A0A7D4UB83"/>
<dbReference type="PRINTS" id="PR00455">
    <property type="entry name" value="HTHTETR"/>
</dbReference>
<dbReference type="InterPro" id="IPR001647">
    <property type="entry name" value="HTH_TetR"/>
</dbReference>
<feature type="domain" description="HTH tetR-type" evidence="3">
    <location>
        <begin position="4"/>
        <end position="64"/>
    </location>
</feature>
<name>A0A7D4UB83_9MICO</name>
<evidence type="ECO:0000259" key="3">
    <source>
        <dbReference type="PROSITE" id="PS50977"/>
    </source>
</evidence>
<dbReference type="EMBL" id="CP054056">
    <property type="protein sequence ID" value="QKJ25717.1"/>
    <property type="molecule type" value="Genomic_DNA"/>
</dbReference>
<dbReference type="Proteomes" id="UP000501003">
    <property type="component" value="Chromosome"/>
</dbReference>
<evidence type="ECO:0000256" key="2">
    <source>
        <dbReference type="PROSITE-ProRule" id="PRU00335"/>
    </source>
</evidence>
<proteinExistence type="predicted"/>
<feature type="DNA-binding region" description="H-T-H motif" evidence="2">
    <location>
        <begin position="27"/>
        <end position="46"/>
    </location>
</feature>
<dbReference type="KEGG" id="aqg:HRU87_06030"/>
<organism evidence="4 5">
    <name type="scientific">Aquiluna borgnonia</name>
    <dbReference type="NCBI Taxonomy" id="2499157"/>
    <lineage>
        <taxon>Bacteria</taxon>
        <taxon>Bacillati</taxon>
        <taxon>Actinomycetota</taxon>
        <taxon>Actinomycetes</taxon>
        <taxon>Micrococcales</taxon>
        <taxon>Microbacteriaceae</taxon>
        <taxon>Luna cluster</taxon>
        <taxon>Luna-1 subcluster</taxon>
        <taxon>Aquiluna</taxon>
    </lineage>
</organism>
<sequence>MATDTKRDLIIQAASEIIQEQGLEALTMRALALKLKISRPALYQYVASREHVLSEILLDEMADLSNELDRLLRDLKDPMEQIRVWLHFSLAFMASDRHRFVSDIPQGVIPEDQRGMFRAMHGFYTSSLISPLAEVGVEDPATTANLILGLIGATAKKIELGADFSAQAKALEDFVMAGIEAALSNLAD</sequence>
<dbReference type="RefSeq" id="WP_173494014.1">
    <property type="nucleotide sequence ID" value="NZ_CP054056.1"/>
</dbReference>
<keyword evidence="5" id="KW-1185">Reference proteome</keyword>
<evidence type="ECO:0000313" key="5">
    <source>
        <dbReference type="Proteomes" id="UP000501003"/>
    </source>
</evidence>
<dbReference type="InterPro" id="IPR009057">
    <property type="entry name" value="Homeodomain-like_sf"/>
</dbReference>
<dbReference type="PANTHER" id="PTHR30055:SF184">
    <property type="entry name" value="HTH-TYPE TRANSCRIPTIONAL REGULATOR ETHR"/>
    <property type="match status" value="1"/>
</dbReference>
<dbReference type="PANTHER" id="PTHR30055">
    <property type="entry name" value="HTH-TYPE TRANSCRIPTIONAL REGULATOR RUTR"/>
    <property type="match status" value="1"/>
</dbReference>
<dbReference type="SUPFAM" id="SSF46689">
    <property type="entry name" value="Homeodomain-like"/>
    <property type="match status" value="1"/>
</dbReference>
<dbReference type="Gene3D" id="1.10.357.10">
    <property type="entry name" value="Tetracycline Repressor, domain 2"/>
    <property type="match status" value="1"/>
</dbReference>
<reference evidence="4 5" key="1">
    <citation type="submission" date="2020-05" db="EMBL/GenBank/DDBJ databases">
        <title>Aquirufa sp. strain 15G-AUS-rot a new Aquirufa species.</title>
        <authorList>
            <person name="Pitt A."/>
            <person name="Hahn M.W."/>
        </authorList>
    </citation>
    <scope>NUCLEOTIDE SEQUENCE [LARGE SCALE GENOMIC DNA]</scope>
    <source>
        <strain evidence="4 5">15G-AUS-rot</strain>
    </source>
</reference>
<dbReference type="GO" id="GO:0000976">
    <property type="term" value="F:transcription cis-regulatory region binding"/>
    <property type="evidence" value="ECO:0007669"/>
    <property type="project" value="TreeGrafter"/>
</dbReference>
<keyword evidence="1 2" id="KW-0238">DNA-binding</keyword>
<dbReference type="GO" id="GO:0003700">
    <property type="term" value="F:DNA-binding transcription factor activity"/>
    <property type="evidence" value="ECO:0007669"/>
    <property type="project" value="TreeGrafter"/>
</dbReference>
<protein>
    <submittedName>
        <fullName evidence="4">TetR/AcrR family transcriptional regulator</fullName>
    </submittedName>
</protein>
<dbReference type="Pfam" id="PF00440">
    <property type="entry name" value="TetR_N"/>
    <property type="match status" value="1"/>
</dbReference>
<evidence type="ECO:0000256" key="1">
    <source>
        <dbReference type="ARBA" id="ARBA00023125"/>
    </source>
</evidence>
<gene>
    <name evidence="4" type="ORF">HRU87_06030</name>
</gene>